<sequence>MKLAVTAFLLLAFFASATVSVFAMGQMDEHGKCLAEVVQGKECPAQSGTLSYASFHLTSFKGFSTAVFALILLLAAAVLASTRSREPHALRFLWFSRNLFSHFVSPLKQQITRWLSLRQLSPAR</sequence>
<keyword evidence="1" id="KW-1133">Transmembrane helix</keyword>
<dbReference type="Proteomes" id="UP000176917">
    <property type="component" value="Unassembled WGS sequence"/>
</dbReference>
<dbReference type="AlphaFoldDB" id="A0A1G2RJN9"/>
<keyword evidence="2" id="KW-0732">Signal</keyword>
<keyword evidence="1" id="KW-0812">Transmembrane</keyword>
<name>A0A1G2RJN9_9BACT</name>
<evidence type="ECO:0000256" key="2">
    <source>
        <dbReference type="SAM" id="SignalP"/>
    </source>
</evidence>
<feature type="chain" id="PRO_5009584241" description="Transmembrane protein" evidence="2">
    <location>
        <begin position="18"/>
        <end position="124"/>
    </location>
</feature>
<evidence type="ECO:0000313" key="3">
    <source>
        <dbReference type="EMBL" id="OHA72738.1"/>
    </source>
</evidence>
<keyword evidence="1" id="KW-0472">Membrane</keyword>
<protein>
    <recommendedName>
        <fullName evidence="5">Transmembrane protein</fullName>
    </recommendedName>
</protein>
<organism evidence="3 4">
    <name type="scientific">Candidatus Wildermuthbacteria bacterium RIFCSPLOWO2_01_FULL_48_16</name>
    <dbReference type="NCBI Taxonomy" id="1802461"/>
    <lineage>
        <taxon>Bacteria</taxon>
        <taxon>Candidatus Wildermuthiibacteriota</taxon>
    </lineage>
</organism>
<feature type="transmembrane region" description="Helical" evidence="1">
    <location>
        <begin position="62"/>
        <end position="81"/>
    </location>
</feature>
<feature type="signal peptide" evidence="2">
    <location>
        <begin position="1"/>
        <end position="17"/>
    </location>
</feature>
<reference evidence="3 4" key="1">
    <citation type="journal article" date="2016" name="Nat. Commun.">
        <title>Thousands of microbial genomes shed light on interconnected biogeochemical processes in an aquifer system.</title>
        <authorList>
            <person name="Anantharaman K."/>
            <person name="Brown C.T."/>
            <person name="Hug L.A."/>
            <person name="Sharon I."/>
            <person name="Castelle C.J."/>
            <person name="Probst A.J."/>
            <person name="Thomas B.C."/>
            <person name="Singh A."/>
            <person name="Wilkins M.J."/>
            <person name="Karaoz U."/>
            <person name="Brodie E.L."/>
            <person name="Williams K.H."/>
            <person name="Hubbard S.S."/>
            <person name="Banfield J.F."/>
        </authorList>
    </citation>
    <scope>NUCLEOTIDE SEQUENCE [LARGE SCALE GENOMIC DNA]</scope>
</reference>
<evidence type="ECO:0000256" key="1">
    <source>
        <dbReference type="SAM" id="Phobius"/>
    </source>
</evidence>
<dbReference type="STRING" id="1802461.A3B24_00680"/>
<evidence type="ECO:0008006" key="5">
    <source>
        <dbReference type="Google" id="ProtNLM"/>
    </source>
</evidence>
<comment type="caution">
    <text evidence="3">The sequence shown here is derived from an EMBL/GenBank/DDBJ whole genome shotgun (WGS) entry which is preliminary data.</text>
</comment>
<proteinExistence type="predicted"/>
<gene>
    <name evidence="3" type="ORF">A3B24_00680</name>
</gene>
<accession>A0A1G2RJN9</accession>
<evidence type="ECO:0000313" key="4">
    <source>
        <dbReference type="Proteomes" id="UP000176917"/>
    </source>
</evidence>
<dbReference type="EMBL" id="MHUG01000024">
    <property type="protein sequence ID" value="OHA72738.1"/>
    <property type="molecule type" value="Genomic_DNA"/>
</dbReference>